<gene>
    <name evidence="2" type="ORF">MIPYR_10344</name>
</gene>
<evidence type="ECO:0000313" key="2">
    <source>
        <dbReference type="EMBL" id="SBS70203.1"/>
    </source>
</evidence>
<dbReference type="AlphaFoldDB" id="A0A1Y5NV10"/>
<proteinExistence type="predicted"/>
<reference evidence="2" key="1">
    <citation type="submission" date="2016-03" db="EMBL/GenBank/DDBJ databases">
        <authorList>
            <person name="Ploux O."/>
        </authorList>
    </citation>
    <scope>NUCLEOTIDE SEQUENCE</scope>
    <source>
        <strain evidence="2">UC1</strain>
    </source>
</reference>
<protein>
    <submittedName>
        <fullName evidence="2">Uncharacterized protein</fullName>
    </submittedName>
</protein>
<feature type="region of interest" description="Disordered" evidence="1">
    <location>
        <begin position="1"/>
        <end position="28"/>
    </location>
</feature>
<accession>A0A1Y5NV10</accession>
<organism evidence="2">
    <name type="scientific">uncultured Microbacterium sp</name>
    <dbReference type="NCBI Taxonomy" id="191216"/>
    <lineage>
        <taxon>Bacteria</taxon>
        <taxon>Bacillati</taxon>
        <taxon>Actinomycetota</taxon>
        <taxon>Actinomycetes</taxon>
        <taxon>Micrococcales</taxon>
        <taxon>Microbacteriaceae</taxon>
        <taxon>Microbacterium</taxon>
        <taxon>environmental samples</taxon>
    </lineage>
</organism>
<feature type="compositionally biased region" description="Basic residues" evidence="1">
    <location>
        <begin position="1"/>
        <end position="12"/>
    </location>
</feature>
<name>A0A1Y5NV10_9MICO</name>
<dbReference type="EMBL" id="FLQR01000001">
    <property type="protein sequence ID" value="SBS70203.1"/>
    <property type="molecule type" value="Genomic_DNA"/>
</dbReference>
<sequence>MLGRARRRRRGLPRGNPSMRRPTRVSGCHGHDVSILRRRCQCAVSERIGAPLRGGNSAFETAVDGGRRFALGGWRALRRRERHKLRVLARALGARWAHVATGSNQSARIARSMTCTRVAPHPSDGRGDSADEIASHHRATKTAMHAGTRGGGARPTINRQHRATVACI</sequence>
<evidence type="ECO:0000256" key="1">
    <source>
        <dbReference type="SAM" id="MobiDB-lite"/>
    </source>
</evidence>